<proteinExistence type="inferred from homology"/>
<evidence type="ECO:0000313" key="3">
    <source>
        <dbReference type="Proteomes" id="UP000079169"/>
    </source>
</evidence>
<reference evidence="4" key="1">
    <citation type="submission" date="2025-08" db="UniProtKB">
        <authorList>
            <consortium name="RefSeq"/>
        </authorList>
    </citation>
    <scope>IDENTIFICATION</scope>
</reference>
<dbReference type="SUPFAM" id="SSF52266">
    <property type="entry name" value="SGNH hydrolase"/>
    <property type="match status" value="1"/>
</dbReference>
<feature type="region of interest" description="Disordered" evidence="2">
    <location>
        <begin position="260"/>
        <end position="291"/>
    </location>
</feature>
<sequence length="447" mass="50204">MLDVFICVDIFNSSLTPSPTVPREAPSVVLINSTVWDVNRWGPNGDIKFQSNIRKLMLLFQCNLPCDTAVVWVTALHPAAKIQGRALVVKQLEFIQNSLQFQILEANYYAASVAKEFGFDVLDFHYYTRLLAHRRCPDGIHYTRALVRYLSNLVLTHIAEIWEVKLPGKVKCRDIDYVLQCKADQKVQNTENEDKANTAEVEGRKVLRARRKARQTTDSDTCKSPSELKELVVQCAKDLLRGIQQKSDDMTVEQYFPILTEPPSPTAPEPRSGFTLTPPLAPGPDPSSAPFHEDDVFWDRPPPANQCRIPLTGQSNVNLARIWNQPNAVLPNTVWEQPSPFMFNQNQNLPFGAGNPFQSNICGPTGPSVFQFNAKGNRNDKKRKNGNGWTEFPGNNMAGIRNSFVSGQYNGFAEQMRTNVMELAQQVSQNIAAQMGGPFGPSRWPRQ</sequence>
<dbReference type="RefSeq" id="XP_026676117.1">
    <property type="nucleotide sequence ID" value="XM_026820316.1"/>
</dbReference>
<dbReference type="KEGG" id="dci:103505043"/>
<dbReference type="PANTHER" id="PTHR14469">
    <property type="entry name" value="SARCOMA ANTIGEN NY-SAR-23"/>
    <property type="match status" value="1"/>
</dbReference>
<evidence type="ECO:0000256" key="2">
    <source>
        <dbReference type="SAM" id="MobiDB-lite"/>
    </source>
</evidence>
<organism evidence="3 4">
    <name type="scientific">Diaphorina citri</name>
    <name type="common">Asian citrus psyllid</name>
    <dbReference type="NCBI Taxonomy" id="121845"/>
    <lineage>
        <taxon>Eukaryota</taxon>
        <taxon>Metazoa</taxon>
        <taxon>Ecdysozoa</taxon>
        <taxon>Arthropoda</taxon>
        <taxon>Hexapoda</taxon>
        <taxon>Insecta</taxon>
        <taxon>Pterygota</taxon>
        <taxon>Neoptera</taxon>
        <taxon>Paraneoptera</taxon>
        <taxon>Hemiptera</taxon>
        <taxon>Sternorrhyncha</taxon>
        <taxon>Psylloidea</taxon>
        <taxon>Psyllidae</taxon>
        <taxon>Diaphorininae</taxon>
        <taxon>Diaphorina</taxon>
    </lineage>
</organism>
<evidence type="ECO:0000313" key="4">
    <source>
        <dbReference type="RefSeq" id="XP_026676117.1"/>
    </source>
</evidence>
<gene>
    <name evidence="4" type="primary">LOC103505043</name>
</gene>
<dbReference type="PANTHER" id="PTHR14469:SF0">
    <property type="entry name" value="FAMILY WITH SEQUENCE SIMILARITY 113"/>
    <property type="match status" value="1"/>
</dbReference>
<protein>
    <submittedName>
        <fullName evidence="4">Uncharacterized protein LOC103505043</fullName>
    </submittedName>
</protein>
<dbReference type="AlphaFoldDB" id="A0A3Q0IIX4"/>
<evidence type="ECO:0000256" key="1">
    <source>
        <dbReference type="ARBA" id="ARBA00037957"/>
    </source>
</evidence>
<dbReference type="GeneID" id="103505043"/>
<comment type="similarity">
    <text evidence="1">Belongs to the PC-esterase family.</text>
</comment>
<keyword evidence="3" id="KW-1185">Reference proteome</keyword>
<dbReference type="PaxDb" id="121845-A0A3Q0IIX4"/>
<name>A0A3Q0IIX4_DIACI</name>
<accession>A0A3Q0IIX4</accession>
<dbReference type="Proteomes" id="UP000079169">
    <property type="component" value="Unplaced"/>
</dbReference>